<evidence type="ECO:0000313" key="2">
    <source>
        <dbReference type="EMBL" id="GGH46482.1"/>
    </source>
</evidence>
<evidence type="ECO:0000313" key="3">
    <source>
        <dbReference type="Proteomes" id="UP000652153"/>
    </source>
</evidence>
<protein>
    <submittedName>
        <fullName evidence="2">Uncharacterized protein</fullName>
    </submittedName>
</protein>
<organism evidence="2 3">
    <name type="scientific">Paenibacillus silvae</name>
    <dbReference type="NCBI Taxonomy" id="1325358"/>
    <lineage>
        <taxon>Bacteria</taxon>
        <taxon>Bacillati</taxon>
        <taxon>Bacillota</taxon>
        <taxon>Bacilli</taxon>
        <taxon>Bacillales</taxon>
        <taxon>Paenibacillaceae</taxon>
        <taxon>Paenibacillus</taxon>
    </lineage>
</organism>
<reference evidence="3" key="1">
    <citation type="journal article" date="2019" name="Int. J. Syst. Evol. Microbiol.">
        <title>The Global Catalogue of Microorganisms (GCM) 10K type strain sequencing project: providing services to taxonomists for standard genome sequencing and annotation.</title>
        <authorList>
            <consortium name="The Broad Institute Genomics Platform"/>
            <consortium name="The Broad Institute Genome Sequencing Center for Infectious Disease"/>
            <person name="Wu L."/>
            <person name="Ma J."/>
        </authorList>
    </citation>
    <scope>NUCLEOTIDE SEQUENCE [LARGE SCALE GENOMIC DNA]</scope>
    <source>
        <strain evidence="3">CGMCC 1.12770</strain>
    </source>
</reference>
<gene>
    <name evidence="2" type="ORF">GCM10008014_09170</name>
</gene>
<evidence type="ECO:0000256" key="1">
    <source>
        <dbReference type="SAM" id="MobiDB-lite"/>
    </source>
</evidence>
<keyword evidence="3" id="KW-1185">Reference proteome</keyword>
<feature type="region of interest" description="Disordered" evidence="1">
    <location>
        <begin position="1"/>
        <end position="22"/>
    </location>
</feature>
<dbReference type="EMBL" id="BMFU01000001">
    <property type="protein sequence ID" value="GGH46482.1"/>
    <property type="molecule type" value="Genomic_DNA"/>
</dbReference>
<dbReference type="Proteomes" id="UP000652153">
    <property type="component" value="Unassembled WGS sequence"/>
</dbReference>
<comment type="caution">
    <text evidence="2">The sequence shown here is derived from an EMBL/GenBank/DDBJ whole genome shotgun (WGS) entry which is preliminary data.</text>
</comment>
<sequence length="61" mass="6846">MNIQADDSDEVSRRLSEKNGDKPCFHSRLIKEYFKGASTGDFICADCGKIGYGSDWPDKNQ</sequence>
<accession>A0ABQ1Z1Q6</accession>
<feature type="compositionally biased region" description="Basic and acidic residues" evidence="1">
    <location>
        <begin position="10"/>
        <end position="22"/>
    </location>
</feature>
<name>A0ABQ1Z1Q6_9BACL</name>
<dbReference type="RefSeq" id="WP_188591402.1">
    <property type="nucleotide sequence ID" value="NZ_BMFU01000001.1"/>
</dbReference>
<proteinExistence type="predicted"/>